<evidence type="ECO:0000256" key="1">
    <source>
        <dbReference type="SAM" id="Coils"/>
    </source>
</evidence>
<keyword evidence="4" id="KW-1185">Reference proteome</keyword>
<evidence type="ECO:0000313" key="3">
    <source>
        <dbReference type="EMBL" id="GJT05446.1"/>
    </source>
</evidence>
<protein>
    <submittedName>
        <fullName evidence="3">Uncharacterized protein</fullName>
    </submittedName>
</protein>
<comment type="caution">
    <text evidence="3">The sequence shown here is derived from an EMBL/GenBank/DDBJ whole genome shotgun (WGS) entry which is preliminary data.</text>
</comment>
<feature type="compositionally biased region" description="Basic residues" evidence="2">
    <location>
        <begin position="493"/>
        <end position="502"/>
    </location>
</feature>
<evidence type="ECO:0000256" key="2">
    <source>
        <dbReference type="SAM" id="MobiDB-lite"/>
    </source>
</evidence>
<reference evidence="3" key="1">
    <citation type="journal article" date="2022" name="Int. J. Mol. Sci.">
        <title>Draft Genome of Tanacetum Coccineum: Genomic Comparison of Closely Related Tanacetum-Family Plants.</title>
        <authorList>
            <person name="Yamashiro T."/>
            <person name="Shiraishi A."/>
            <person name="Nakayama K."/>
            <person name="Satake H."/>
        </authorList>
    </citation>
    <scope>NUCLEOTIDE SEQUENCE</scope>
</reference>
<dbReference type="Proteomes" id="UP001151760">
    <property type="component" value="Unassembled WGS sequence"/>
</dbReference>
<feature type="compositionally biased region" description="Basic and acidic residues" evidence="2">
    <location>
        <begin position="503"/>
        <end position="527"/>
    </location>
</feature>
<feature type="coiled-coil region" evidence="1">
    <location>
        <begin position="177"/>
        <end position="227"/>
    </location>
</feature>
<feature type="region of interest" description="Disordered" evidence="2">
    <location>
        <begin position="106"/>
        <end position="158"/>
    </location>
</feature>
<accession>A0ABQ5AWJ1</accession>
<organism evidence="3 4">
    <name type="scientific">Tanacetum coccineum</name>
    <dbReference type="NCBI Taxonomy" id="301880"/>
    <lineage>
        <taxon>Eukaryota</taxon>
        <taxon>Viridiplantae</taxon>
        <taxon>Streptophyta</taxon>
        <taxon>Embryophyta</taxon>
        <taxon>Tracheophyta</taxon>
        <taxon>Spermatophyta</taxon>
        <taxon>Magnoliopsida</taxon>
        <taxon>eudicotyledons</taxon>
        <taxon>Gunneridae</taxon>
        <taxon>Pentapetalae</taxon>
        <taxon>asterids</taxon>
        <taxon>campanulids</taxon>
        <taxon>Asterales</taxon>
        <taxon>Asteraceae</taxon>
        <taxon>Asteroideae</taxon>
        <taxon>Anthemideae</taxon>
        <taxon>Anthemidinae</taxon>
        <taxon>Tanacetum</taxon>
    </lineage>
</organism>
<dbReference type="EMBL" id="BQNB010012586">
    <property type="protein sequence ID" value="GJT05446.1"/>
    <property type="molecule type" value="Genomic_DNA"/>
</dbReference>
<feature type="compositionally biased region" description="Polar residues" evidence="2">
    <location>
        <begin position="119"/>
        <end position="133"/>
    </location>
</feature>
<feature type="coiled-coil region" evidence="1">
    <location>
        <begin position="346"/>
        <end position="376"/>
    </location>
</feature>
<name>A0ABQ5AWJ1_9ASTR</name>
<proteinExistence type="predicted"/>
<feature type="compositionally biased region" description="Basic and acidic residues" evidence="2">
    <location>
        <begin position="472"/>
        <end position="483"/>
    </location>
</feature>
<keyword evidence="1" id="KW-0175">Coiled coil</keyword>
<gene>
    <name evidence="3" type="ORF">Tco_0839908</name>
</gene>
<sequence length="527" mass="58787">MVINSPCLTEKKELAIPGQTTTGKEFSNPLMAGSLPKTISTKVCTASTNLYASLTSVAYTVIQLVHNQAPEGEGGDSVERAITIVASLDAVQDSDNIIRTQTTTMPNVDIPQGMDTGGSPKSQETMGGTPAQTRSKRVLAQPNEPPLSEGHTSRSGDGKMEHQFELTANVLDLEKEKDAQAIEILILKRRAKKLERKRKSSISHPRRRKYKQDFEELDDYMENVEEETVDAAATGVSTVSAPVSTAGVTISTAEPRTPPTTTVFDDEDVTMAMAQTLIKMKEQKAKEKGVAITDVEDSSRIVRPVRSITTLQPLPTIDPKDKGKGVLVEEEPVKIKMRDQGDLQVQADAELAQRLHEEELAELERAQQERQRQEDDTNAPLAKEFDEIQARIDADHELAVRLTHEEQEKYIIKERARLLAEFFDQRKKQLAAARAEAIRNKPPIKTQVRNMMITYLKHMEKRRLMTQPMDTETIKDSERKVDSSSKPAEGSRKKILARKRAGEKKSEESAKKKKLEDVAEDKISQRG</sequence>
<feature type="region of interest" description="Disordered" evidence="2">
    <location>
        <begin position="465"/>
        <end position="527"/>
    </location>
</feature>
<reference evidence="3" key="2">
    <citation type="submission" date="2022-01" db="EMBL/GenBank/DDBJ databases">
        <authorList>
            <person name="Yamashiro T."/>
            <person name="Shiraishi A."/>
            <person name="Satake H."/>
            <person name="Nakayama K."/>
        </authorList>
    </citation>
    <scope>NUCLEOTIDE SEQUENCE</scope>
</reference>
<evidence type="ECO:0000313" key="4">
    <source>
        <dbReference type="Proteomes" id="UP001151760"/>
    </source>
</evidence>